<dbReference type="Pfam" id="PF00359">
    <property type="entry name" value="PTS_EIIA_2"/>
    <property type="match status" value="1"/>
</dbReference>
<dbReference type="CDD" id="cd00211">
    <property type="entry name" value="PTS_IIA_fru"/>
    <property type="match status" value="1"/>
</dbReference>
<protein>
    <recommendedName>
        <fullName evidence="1">PTS EIIA type-2 domain-containing protein</fullName>
    </recommendedName>
</protein>
<dbReference type="PROSITE" id="PS51094">
    <property type="entry name" value="PTS_EIIA_TYPE_2"/>
    <property type="match status" value="1"/>
</dbReference>
<evidence type="ECO:0000313" key="3">
    <source>
        <dbReference type="Proteomes" id="UP000051220"/>
    </source>
</evidence>
<accession>A0A0R2XC38</accession>
<dbReference type="SUPFAM" id="SSF55804">
    <property type="entry name" value="Phoshotransferase/anion transport protein"/>
    <property type="match status" value="1"/>
</dbReference>
<organism evidence="2 3">
    <name type="scientific">Verrucomicrobia subdivision 6 bacterium BACL9 MAG-120924-bin69</name>
    <dbReference type="NCBI Taxonomy" id="1655635"/>
    <lineage>
        <taxon>Bacteria</taxon>
        <taxon>Pseudomonadati</taxon>
        <taxon>Verrucomicrobiota</taxon>
        <taxon>Verrucomicrobiia</taxon>
        <taxon>Verrucomicrobiales</taxon>
        <taxon>Verrucomicrobia subdivision 6</taxon>
    </lineage>
</organism>
<dbReference type="EMBL" id="LIDN01000116">
    <property type="protein sequence ID" value="KRP33575.1"/>
    <property type="molecule type" value="Genomic_DNA"/>
</dbReference>
<dbReference type="AlphaFoldDB" id="A0A0R2XC38"/>
<sequence>MERSGGGGAMKLSELLQPGHILLDLAETRRTGAIHRVAALLEKDEGVIQFRGFYDELLARERLEATSLGNGVAFPHARTDHVKRLVLAVGRSVEGVQFENAGEKIHFIFVIGTPRRMVTEYLALVGVMARLLRQDDVRAKLLAAKTAEEFMATLAEDPEAV</sequence>
<dbReference type="Proteomes" id="UP000051220">
    <property type="component" value="Unassembled WGS sequence"/>
</dbReference>
<dbReference type="PANTHER" id="PTHR47738">
    <property type="entry name" value="PTS SYSTEM FRUCTOSE-LIKE EIIA COMPONENT-RELATED"/>
    <property type="match status" value="1"/>
</dbReference>
<dbReference type="InterPro" id="IPR016152">
    <property type="entry name" value="PTrfase/Anion_transptr"/>
</dbReference>
<evidence type="ECO:0000313" key="2">
    <source>
        <dbReference type="EMBL" id="KRP33575.1"/>
    </source>
</evidence>
<dbReference type="InterPro" id="IPR051541">
    <property type="entry name" value="PTS_SugarTrans_NitroReg"/>
</dbReference>
<comment type="caution">
    <text evidence="2">The sequence shown here is derived from an EMBL/GenBank/DDBJ whole genome shotgun (WGS) entry which is preliminary data.</text>
</comment>
<gene>
    <name evidence="2" type="ORF">ABS33_04180</name>
</gene>
<feature type="domain" description="PTS EIIA type-2" evidence="1">
    <location>
        <begin position="14"/>
        <end position="157"/>
    </location>
</feature>
<evidence type="ECO:0000259" key="1">
    <source>
        <dbReference type="PROSITE" id="PS51094"/>
    </source>
</evidence>
<proteinExistence type="predicted"/>
<dbReference type="PANTHER" id="PTHR47738:SF2">
    <property type="entry name" value="PTS SYSTEM FRUCTOSE-LIKE EIIA COMPONENT"/>
    <property type="match status" value="1"/>
</dbReference>
<name>A0A0R2XC38_9BACT</name>
<dbReference type="InterPro" id="IPR002178">
    <property type="entry name" value="PTS_EIIA_type-2_dom"/>
</dbReference>
<reference evidence="2 3" key="1">
    <citation type="submission" date="2015-10" db="EMBL/GenBank/DDBJ databases">
        <title>Metagenome-Assembled Genomes uncover a global brackish microbiome.</title>
        <authorList>
            <person name="Hugerth L.W."/>
            <person name="Larsson J."/>
            <person name="Alneberg J."/>
            <person name="Lindh M.V."/>
            <person name="Legrand C."/>
            <person name="Pinhassi J."/>
            <person name="Andersson A.F."/>
        </authorList>
    </citation>
    <scope>NUCLEOTIDE SEQUENCE [LARGE SCALE GENOMIC DNA]</scope>
    <source>
        <strain evidence="2">BACL9 MAG-120924-bin69</strain>
    </source>
</reference>
<dbReference type="Gene3D" id="3.40.930.10">
    <property type="entry name" value="Mannitol-specific EII, Chain A"/>
    <property type="match status" value="1"/>
</dbReference>